<dbReference type="VEuPathDB" id="FungiDB:RhiirFUN_013945"/>
<accession>A0A2N1MBR3</accession>
<reference evidence="2 3" key="1">
    <citation type="submission" date="2016-04" db="EMBL/GenBank/DDBJ databases">
        <title>Genome analyses suggest a sexual origin of heterokaryosis in a supposedly ancient asexual fungus.</title>
        <authorList>
            <person name="Ropars J."/>
            <person name="Sedzielewska K."/>
            <person name="Noel J."/>
            <person name="Charron P."/>
            <person name="Farinelli L."/>
            <person name="Marton T."/>
            <person name="Kruger M."/>
            <person name="Pelin A."/>
            <person name="Brachmann A."/>
            <person name="Corradi N."/>
        </authorList>
    </citation>
    <scope>NUCLEOTIDE SEQUENCE [LARGE SCALE GENOMIC DNA]</scope>
    <source>
        <strain evidence="2 3">C2</strain>
    </source>
</reference>
<reference evidence="2 3" key="2">
    <citation type="submission" date="2017-10" db="EMBL/GenBank/DDBJ databases">
        <title>Extensive intraspecific genome diversity in a model arbuscular mycorrhizal fungus.</title>
        <authorList>
            <person name="Chen E.C.H."/>
            <person name="Morin E."/>
            <person name="Baudet D."/>
            <person name="Noel J."/>
            <person name="Ndikumana S."/>
            <person name="Charron P."/>
            <person name="St-Onge C."/>
            <person name="Giorgi J."/>
            <person name="Grigoriev I.V."/>
            <person name="Roux C."/>
            <person name="Martin F.M."/>
            <person name="Corradi N."/>
        </authorList>
    </citation>
    <scope>NUCLEOTIDE SEQUENCE [LARGE SCALE GENOMIC DNA]</scope>
    <source>
        <strain evidence="2 3">C2</strain>
    </source>
</reference>
<dbReference type="VEuPathDB" id="FungiDB:FUN_020617"/>
<dbReference type="VEuPathDB" id="FungiDB:RhiirA1_405246"/>
<sequence length="219" mass="25241">KIGTIAGIKSLHEWTWPAQGEDTGFVYARILPGIGEWKKWSPAQIKKIQKQRKNEKPNPEYSTHTEPSKKWTLPIVVSKDDSVTNDELLELDLLNSSLNSMDITNVIGSSKKQIHDVFVSGWALKSNKNYKRESWKRISKSAKHLLENMFHTGTANPNNKFSAQQMYEELVRHVQLGELDENDVPKISTIQNWITGFSRKWKEIMAIRELEARENEIIV</sequence>
<dbReference type="Proteomes" id="UP000233469">
    <property type="component" value="Unassembled WGS sequence"/>
</dbReference>
<proteinExistence type="predicted"/>
<protein>
    <submittedName>
        <fullName evidence="2">Uncharacterized protein</fullName>
    </submittedName>
</protein>
<organism evidence="2 3">
    <name type="scientific">Rhizophagus irregularis</name>
    <dbReference type="NCBI Taxonomy" id="588596"/>
    <lineage>
        <taxon>Eukaryota</taxon>
        <taxon>Fungi</taxon>
        <taxon>Fungi incertae sedis</taxon>
        <taxon>Mucoromycota</taxon>
        <taxon>Glomeromycotina</taxon>
        <taxon>Glomeromycetes</taxon>
        <taxon>Glomerales</taxon>
        <taxon>Glomeraceae</taxon>
        <taxon>Rhizophagus</taxon>
    </lineage>
</organism>
<evidence type="ECO:0000313" key="2">
    <source>
        <dbReference type="EMBL" id="PKK59085.1"/>
    </source>
</evidence>
<comment type="caution">
    <text evidence="2">The sequence shown here is derived from an EMBL/GenBank/DDBJ whole genome shotgun (WGS) entry which is preliminary data.</text>
</comment>
<feature type="region of interest" description="Disordered" evidence="1">
    <location>
        <begin position="46"/>
        <end position="66"/>
    </location>
</feature>
<evidence type="ECO:0000256" key="1">
    <source>
        <dbReference type="SAM" id="MobiDB-lite"/>
    </source>
</evidence>
<gene>
    <name evidence="2" type="ORF">RhiirC2_795337</name>
</gene>
<dbReference type="EMBL" id="LLXL01003229">
    <property type="protein sequence ID" value="PKK59085.1"/>
    <property type="molecule type" value="Genomic_DNA"/>
</dbReference>
<name>A0A2N1MBR3_9GLOM</name>
<feature type="non-terminal residue" evidence="2">
    <location>
        <position position="1"/>
    </location>
</feature>
<evidence type="ECO:0000313" key="3">
    <source>
        <dbReference type="Proteomes" id="UP000233469"/>
    </source>
</evidence>
<dbReference type="AlphaFoldDB" id="A0A2N1MBR3"/>